<reference evidence="1 2" key="1">
    <citation type="journal article" date="2019" name="Int. J. Syst. Evol. Microbiol.">
        <title>The Global Catalogue of Microorganisms (GCM) 10K type strain sequencing project: providing services to taxonomists for standard genome sequencing and annotation.</title>
        <authorList>
            <consortium name="The Broad Institute Genomics Platform"/>
            <consortium name="The Broad Institute Genome Sequencing Center for Infectious Disease"/>
            <person name="Wu L."/>
            <person name="Ma J."/>
        </authorList>
    </citation>
    <scope>NUCLEOTIDE SEQUENCE [LARGE SCALE GENOMIC DNA]</scope>
    <source>
        <strain evidence="1 2">JCM 16112</strain>
    </source>
</reference>
<dbReference type="InterPro" id="IPR010451">
    <property type="entry name" value="Acetoacetate_decarboxylase"/>
</dbReference>
<proteinExistence type="predicted"/>
<dbReference type="Pfam" id="PF06314">
    <property type="entry name" value="ADC"/>
    <property type="match status" value="1"/>
</dbReference>
<dbReference type="Gene3D" id="2.40.400.10">
    <property type="entry name" value="Acetoacetate decarboxylase-like"/>
    <property type="match status" value="1"/>
</dbReference>
<evidence type="ECO:0000313" key="1">
    <source>
        <dbReference type="EMBL" id="GAA0877925.1"/>
    </source>
</evidence>
<dbReference type="PANTHER" id="PTHR40518">
    <property type="entry name" value="ACETOACETATE DECARBOXYLASE"/>
    <property type="match status" value="1"/>
</dbReference>
<comment type="caution">
    <text evidence="1">The sequence shown here is derived from an EMBL/GenBank/DDBJ whole genome shotgun (WGS) entry which is preliminary data.</text>
</comment>
<dbReference type="EMBL" id="BAAAFI010000002">
    <property type="protein sequence ID" value="GAA0877925.1"/>
    <property type="molecule type" value="Genomic_DNA"/>
</dbReference>
<dbReference type="Proteomes" id="UP001500469">
    <property type="component" value="Unassembled WGS sequence"/>
</dbReference>
<dbReference type="SUPFAM" id="SSF160104">
    <property type="entry name" value="Acetoacetate decarboxylase-like"/>
    <property type="match status" value="1"/>
</dbReference>
<organism evidence="1 2">
    <name type="scientific">Algoriphagus jejuensis</name>
    <dbReference type="NCBI Taxonomy" id="419934"/>
    <lineage>
        <taxon>Bacteria</taxon>
        <taxon>Pseudomonadati</taxon>
        <taxon>Bacteroidota</taxon>
        <taxon>Cytophagia</taxon>
        <taxon>Cytophagales</taxon>
        <taxon>Cyclobacteriaceae</taxon>
        <taxon>Algoriphagus</taxon>
    </lineage>
</organism>
<sequence>MPENHALLLNKKFVLKSPAPWKVKGEAIFLIFKFKKTWVAESGLLPKHLKGKFKGGLGYVFLGNYTDTPVGKYHELLFVPGKFRKTKRQAITKNFVDSEASTQNGRENWGFPRETLPMKWLTNKNFDSLCVEKNGAPIFSAEFESKGFSFPISTSFFSIRLCQTWNKFKYYTRPAGSGWGKFLNIKRLDVNPDFFPDIRHIKPILAIKVSRFQMRYPEAKYHDDFI</sequence>
<evidence type="ECO:0008006" key="3">
    <source>
        <dbReference type="Google" id="ProtNLM"/>
    </source>
</evidence>
<gene>
    <name evidence="1" type="ORF">GCM10009119_08930</name>
</gene>
<protein>
    <recommendedName>
        <fullName evidence="3">Acetoacetate decarboxylase</fullName>
    </recommendedName>
</protein>
<dbReference type="PANTHER" id="PTHR40518:SF1">
    <property type="entry name" value="ACETOACETATE DECARBOXYLASE"/>
    <property type="match status" value="1"/>
</dbReference>
<accession>A0ABN1MXL3</accession>
<name>A0ABN1MXL3_9BACT</name>
<evidence type="ECO:0000313" key="2">
    <source>
        <dbReference type="Proteomes" id="UP001500469"/>
    </source>
</evidence>
<keyword evidence="2" id="KW-1185">Reference proteome</keyword>
<dbReference type="InterPro" id="IPR023375">
    <property type="entry name" value="ADC_dom_sf"/>
</dbReference>